<evidence type="ECO:0000256" key="1">
    <source>
        <dbReference type="SAM" id="MobiDB-lite"/>
    </source>
</evidence>
<accession>A0AAV4EZX6</accession>
<proteinExistence type="predicted"/>
<feature type="compositionally biased region" description="Polar residues" evidence="1">
    <location>
        <begin position="32"/>
        <end position="41"/>
    </location>
</feature>
<evidence type="ECO:0000313" key="3">
    <source>
        <dbReference type="Proteomes" id="UP000762676"/>
    </source>
</evidence>
<dbReference type="AlphaFoldDB" id="A0AAV4EZX6"/>
<dbReference type="EMBL" id="BMAT01004014">
    <property type="protein sequence ID" value="GFR66331.1"/>
    <property type="molecule type" value="Genomic_DNA"/>
</dbReference>
<organism evidence="2 3">
    <name type="scientific">Elysia marginata</name>
    <dbReference type="NCBI Taxonomy" id="1093978"/>
    <lineage>
        <taxon>Eukaryota</taxon>
        <taxon>Metazoa</taxon>
        <taxon>Spiralia</taxon>
        <taxon>Lophotrochozoa</taxon>
        <taxon>Mollusca</taxon>
        <taxon>Gastropoda</taxon>
        <taxon>Heterobranchia</taxon>
        <taxon>Euthyneura</taxon>
        <taxon>Panpulmonata</taxon>
        <taxon>Sacoglossa</taxon>
        <taxon>Placobranchoidea</taxon>
        <taxon>Plakobranchidae</taxon>
        <taxon>Elysia</taxon>
    </lineage>
</organism>
<comment type="caution">
    <text evidence="2">The sequence shown here is derived from an EMBL/GenBank/DDBJ whole genome shotgun (WGS) entry which is preliminary data.</text>
</comment>
<evidence type="ECO:0000313" key="2">
    <source>
        <dbReference type="EMBL" id="GFR66331.1"/>
    </source>
</evidence>
<feature type="region of interest" description="Disordered" evidence="1">
    <location>
        <begin position="17"/>
        <end position="78"/>
    </location>
</feature>
<sequence>MFLFQHYLSVSCLLQDGDGMEDDQALDEAASTDPSSPPHSGNNNNNISTHGYVDESCNSDTDTDSDAGMPATLNGYREMTPVVSQTLYSI</sequence>
<evidence type="ECO:0008006" key="4">
    <source>
        <dbReference type="Google" id="ProtNLM"/>
    </source>
</evidence>
<protein>
    <recommendedName>
        <fullName evidence="4">CTNNB1 binding N-teminal domain-containing protein</fullName>
    </recommendedName>
</protein>
<dbReference type="Proteomes" id="UP000762676">
    <property type="component" value="Unassembled WGS sequence"/>
</dbReference>
<reference evidence="2 3" key="1">
    <citation type="journal article" date="2021" name="Elife">
        <title>Chloroplast acquisition without the gene transfer in kleptoplastic sea slugs, Plakobranchus ocellatus.</title>
        <authorList>
            <person name="Maeda T."/>
            <person name="Takahashi S."/>
            <person name="Yoshida T."/>
            <person name="Shimamura S."/>
            <person name="Takaki Y."/>
            <person name="Nagai Y."/>
            <person name="Toyoda A."/>
            <person name="Suzuki Y."/>
            <person name="Arimoto A."/>
            <person name="Ishii H."/>
            <person name="Satoh N."/>
            <person name="Nishiyama T."/>
            <person name="Hasebe M."/>
            <person name="Maruyama T."/>
            <person name="Minagawa J."/>
            <person name="Obokata J."/>
            <person name="Shigenobu S."/>
        </authorList>
    </citation>
    <scope>NUCLEOTIDE SEQUENCE [LARGE SCALE GENOMIC DNA]</scope>
</reference>
<name>A0AAV4EZX6_9GAST</name>
<keyword evidence="3" id="KW-1185">Reference proteome</keyword>
<gene>
    <name evidence="2" type="ORF">ElyMa_001967700</name>
</gene>